<name>A0A3M7QA34_BRAPC</name>
<reference evidence="6 7" key="1">
    <citation type="journal article" date="2018" name="Sci. Rep.">
        <title>Genomic signatures of local adaptation to the degree of environmental predictability in rotifers.</title>
        <authorList>
            <person name="Franch-Gras L."/>
            <person name="Hahn C."/>
            <person name="Garcia-Roger E.M."/>
            <person name="Carmona M.J."/>
            <person name="Serra M."/>
            <person name="Gomez A."/>
        </authorList>
    </citation>
    <scope>NUCLEOTIDE SEQUENCE [LARGE SCALE GENOMIC DNA]</scope>
    <source>
        <strain evidence="6">HYR1</strain>
    </source>
</reference>
<protein>
    <recommendedName>
        <fullName evidence="5">Sushi domain-containing protein</fullName>
    </recommendedName>
</protein>
<keyword evidence="1 2" id="KW-1015">Disulfide bond</keyword>
<feature type="domain" description="Sushi" evidence="5">
    <location>
        <begin position="532"/>
        <end position="587"/>
    </location>
</feature>
<feature type="region of interest" description="Disordered" evidence="3">
    <location>
        <begin position="156"/>
        <end position="220"/>
    </location>
</feature>
<evidence type="ECO:0000256" key="2">
    <source>
        <dbReference type="PROSITE-ProRule" id="PRU00302"/>
    </source>
</evidence>
<keyword evidence="4" id="KW-0732">Signal</keyword>
<evidence type="ECO:0000313" key="7">
    <source>
        <dbReference type="Proteomes" id="UP000276133"/>
    </source>
</evidence>
<gene>
    <name evidence="6" type="ORF">BpHYR1_003129</name>
</gene>
<accession>A0A3M7QA34</accession>
<feature type="chain" id="PRO_5018134735" description="Sushi domain-containing protein" evidence="4">
    <location>
        <begin position="22"/>
        <end position="725"/>
    </location>
</feature>
<evidence type="ECO:0000256" key="4">
    <source>
        <dbReference type="SAM" id="SignalP"/>
    </source>
</evidence>
<evidence type="ECO:0000256" key="1">
    <source>
        <dbReference type="ARBA" id="ARBA00023157"/>
    </source>
</evidence>
<sequence length="725" mass="83201">MRQKSIFIPTILILLLELISAQSNESNSVDEQNNKKKDILLKRSLDKTALRDLLATRSLSNFDSDLKSLSDLVKRQDVSDTFLKNLLKLSPTISKSSIHQDLNSILSIDSDFEDEEILKKSQALGLSIKQSLTTITSNSTTTTRATTTAITTATTTKATTTTTRVTTTSTTTTTSSPIHEDDLEKSNDEDDDDYEAEKPKPAKRKISKKTASDHQTEKLSSKQLKQIYKFLRKKEKKSKKKDSVENLIGSLLSSPNYEVHLKLRDSLAAKAANDALLKWHSKAPFASLNQLEEMYHKFYEFYYEYFDIHSGHDLDHHFDHGYDHHHFGHHFGHHHHHHPHHDHHHLNLLDFLASKSQSSESDPKNSLFEKIVGSDYLTRQSSWNDYHHSHYDDDPEHVFDHYHSHHDHHHLYDPFQDNIYMHHDTDQFDHHIHDYHTHFNNPNPHHHYHYSQHPIYDDYGRRLIYTTGQLERFPASNNEPVQSRPGKINKFIFTINLGQSLKDCYEFFVSLVVCTNYPEHSTEGFKSFISVESCNQPSFLGSNGVPLFGNGCVFKYMCELGYQPLGGITSAIKCNNGFWTARAVCIKQGIGSNQSNSNLLKRSDPDQNLTESKRVRRSDEQIDYDDQENVTLQTDYDTTTVPIEITSPDRSLLLDKLLEKLKTTTSTKSMSTSTSSIPIIDPQIDWSNIIDSDSEKTIYESFYELLENGPNKIGQNLDIFDLGRF</sequence>
<dbReference type="EMBL" id="REGN01006777">
    <property type="protein sequence ID" value="RNA08327.1"/>
    <property type="molecule type" value="Genomic_DNA"/>
</dbReference>
<dbReference type="OrthoDB" id="10634576at2759"/>
<evidence type="ECO:0000313" key="6">
    <source>
        <dbReference type="EMBL" id="RNA08327.1"/>
    </source>
</evidence>
<feature type="compositionally biased region" description="Low complexity" evidence="3">
    <location>
        <begin position="156"/>
        <end position="176"/>
    </location>
</feature>
<dbReference type="InterPro" id="IPR000436">
    <property type="entry name" value="Sushi_SCR_CCP_dom"/>
</dbReference>
<evidence type="ECO:0000259" key="5">
    <source>
        <dbReference type="PROSITE" id="PS50923"/>
    </source>
</evidence>
<feature type="region of interest" description="Disordered" evidence="3">
    <location>
        <begin position="596"/>
        <end position="623"/>
    </location>
</feature>
<evidence type="ECO:0000256" key="3">
    <source>
        <dbReference type="SAM" id="MobiDB-lite"/>
    </source>
</evidence>
<feature type="compositionally biased region" description="Basic and acidic residues" evidence="3">
    <location>
        <begin position="210"/>
        <end position="220"/>
    </location>
</feature>
<keyword evidence="7" id="KW-1185">Reference proteome</keyword>
<organism evidence="6 7">
    <name type="scientific">Brachionus plicatilis</name>
    <name type="common">Marine rotifer</name>
    <name type="synonym">Brachionus muelleri</name>
    <dbReference type="NCBI Taxonomy" id="10195"/>
    <lineage>
        <taxon>Eukaryota</taxon>
        <taxon>Metazoa</taxon>
        <taxon>Spiralia</taxon>
        <taxon>Gnathifera</taxon>
        <taxon>Rotifera</taxon>
        <taxon>Eurotatoria</taxon>
        <taxon>Monogononta</taxon>
        <taxon>Pseudotrocha</taxon>
        <taxon>Ploima</taxon>
        <taxon>Brachionidae</taxon>
        <taxon>Brachionus</taxon>
    </lineage>
</organism>
<keyword evidence="2" id="KW-0768">Sushi</keyword>
<dbReference type="AlphaFoldDB" id="A0A3M7QA34"/>
<dbReference type="Proteomes" id="UP000276133">
    <property type="component" value="Unassembled WGS sequence"/>
</dbReference>
<feature type="signal peptide" evidence="4">
    <location>
        <begin position="1"/>
        <end position="21"/>
    </location>
</feature>
<comment type="caution">
    <text evidence="6">The sequence shown here is derived from an EMBL/GenBank/DDBJ whole genome shotgun (WGS) entry which is preliminary data.</text>
</comment>
<comment type="caution">
    <text evidence="2">Lacks conserved residue(s) required for the propagation of feature annotation.</text>
</comment>
<proteinExistence type="predicted"/>
<feature type="disulfide bond" evidence="2">
    <location>
        <begin position="558"/>
        <end position="585"/>
    </location>
</feature>
<feature type="compositionally biased region" description="Basic and acidic residues" evidence="3">
    <location>
        <begin position="601"/>
        <end position="620"/>
    </location>
</feature>
<dbReference type="PROSITE" id="PS50923">
    <property type="entry name" value="SUSHI"/>
    <property type="match status" value="1"/>
</dbReference>